<protein>
    <recommendedName>
        <fullName evidence="2">Lipocalin-like domain-containing protein</fullName>
    </recommendedName>
</protein>
<gene>
    <name evidence="3" type="ORF">EGI89_08795</name>
</gene>
<evidence type="ECO:0000313" key="3">
    <source>
        <dbReference type="EMBL" id="RRT91321.1"/>
    </source>
</evidence>
<keyword evidence="1" id="KW-0732">Signal</keyword>
<proteinExistence type="predicted"/>
<evidence type="ECO:0000313" key="4">
    <source>
        <dbReference type="Proteomes" id="UP000267844"/>
    </source>
</evidence>
<evidence type="ECO:0000259" key="2">
    <source>
        <dbReference type="Pfam" id="PF13648"/>
    </source>
</evidence>
<dbReference type="AlphaFoldDB" id="A0A3R8SSX9"/>
<dbReference type="Pfam" id="PF13648">
    <property type="entry name" value="Lipocalin_4"/>
    <property type="match status" value="1"/>
</dbReference>
<name>A0A3R8SSX9_9FLAO</name>
<organism evidence="3 4">
    <name type="scientific">Empedobacter falsenii</name>
    <dbReference type="NCBI Taxonomy" id="343874"/>
    <lineage>
        <taxon>Bacteria</taxon>
        <taxon>Pseudomonadati</taxon>
        <taxon>Bacteroidota</taxon>
        <taxon>Flavobacteriia</taxon>
        <taxon>Flavobacteriales</taxon>
        <taxon>Weeksellaceae</taxon>
        <taxon>Empedobacter</taxon>
    </lineage>
</organism>
<dbReference type="InterPro" id="IPR024311">
    <property type="entry name" value="Lipocalin-like"/>
</dbReference>
<evidence type="ECO:0000256" key="1">
    <source>
        <dbReference type="SAM" id="SignalP"/>
    </source>
</evidence>
<accession>A0A3R8SSX9</accession>
<feature type="chain" id="PRO_5018687725" description="Lipocalin-like domain-containing protein" evidence="1">
    <location>
        <begin position="18"/>
        <end position="141"/>
    </location>
</feature>
<dbReference type="EMBL" id="RHPO01000016">
    <property type="protein sequence ID" value="RRT91321.1"/>
    <property type="molecule type" value="Genomic_DNA"/>
</dbReference>
<feature type="signal peptide" evidence="1">
    <location>
        <begin position="1"/>
        <end position="17"/>
    </location>
</feature>
<feature type="domain" description="Lipocalin-like" evidence="2">
    <location>
        <begin position="34"/>
        <end position="127"/>
    </location>
</feature>
<dbReference type="RefSeq" id="WP_125349906.1">
    <property type="nucleotide sequence ID" value="NZ_RHPN01000016.1"/>
</dbReference>
<comment type="caution">
    <text evidence="3">The sequence shown here is derived from an EMBL/GenBank/DDBJ whole genome shotgun (WGS) entry which is preliminary data.</text>
</comment>
<sequence length="141" mass="16237">MKKLLLFATLSATTFFASCNNDDDSNVESHEELLIGKWQIKNSGYYLNGKEIIEEYNECDSKTSITFNKNFTYYNDFYEGGGNDPCYHSPSEGKWSLKNKQITLTENNTNDTEIENIEILTKNSLRISFGDEDGFFINYTK</sequence>
<dbReference type="PROSITE" id="PS51257">
    <property type="entry name" value="PROKAR_LIPOPROTEIN"/>
    <property type="match status" value="1"/>
</dbReference>
<reference evidence="3 4" key="1">
    <citation type="submission" date="2018-10" db="EMBL/GenBank/DDBJ databases">
        <title>Transmission dynamics of multidrug resistant bacteria on intensive care unit surfaces.</title>
        <authorList>
            <person name="D'Souza A.W."/>
            <person name="Potter R.F."/>
            <person name="Wallace M."/>
            <person name="Shupe A."/>
            <person name="Patel S."/>
            <person name="Sun S."/>
            <person name="Gul D."/>
            <person name="Kwon J.H."/>
            <person name="Andleeb S."/>
            <person name="Burnham C.-A.D."/>
            <person name="Dantas G."/>
        </authorList>
    </citation>
    <scope>NUCLEOTIDE SEQUENCE [LARGE SCALE GENOMIC DNA]</scope>
    <source>
        <strain evidence="3 4">WF_348</strain>
    </source>
</reference>
<dbReference type="Proteomes" id="UP000267844">
    <property type="component" value="Unassembled WGS sequence"/>
</dbReference>